<dbReference type="SUPFAM" id="SSF52075">
    <property type="entry name" value="Outer arm dynein light chain 1"/>
    <property type="match status" value="1"/>
</dbReference>
<dbReference type="InterPro" id="IPR032675">
    <property type="entry name" value="LRR_dom_sf"/>
</dbReference>
<dbReference type="SMART" id="SM00369">
    <property type="entry name" value="LRR_TYP"/>
    <property type="match status" value="4"/>
</dbReference>
<proteinExistence type="predicted"/>
<protein>
    <submittedName>
        <fullName evidence="4">Predicted protein</fullName>
    </submittedName>
</protein>
<dbReference type="STRING" id="486041.B0D3Q6"/>
<evidence type="ECO:0000256" key="1">
    <source>
        <dbReference type="ARBA" id="ARBA00022614"/>
    </source>
</evidence>
<keyword evidence="2" id="KW-0677">Repeat</keyword>
<feature type="region of interest" description="Disordered" evidence="3">
    <location>
        <begin position="899"/>
        <end position="926"/>
    </location>
</feature>
<reference evidence="4 5" key="1">
    <citation type="journal article" date="2008" name="Nature">
        <title>The genome of Laccaria bicolor provides insights into mycorrhizal symbiosis.</title>
        <authorList>
            <person name="Martin F."/>
            <person name="Aerts A."/>
            <person name="Ahren D."/>
            <person name="Brun A."/>
            <person name="Danchin E.G.J."/>
            <person name="Duchaussoy F."/>
            <person name="Gibon J."/>
            <person name="Kohler A."/>
            <person name="Lindquist E."/>
            <person name="Pereda V."/>
            <person name="Salamov A."/>
            <person name="Shapiro H.J."/>
            <person name="Wuyts J."/>
            <person name="Blaudez D."/>
            <person name="Buee M."/>
            <person name="Brokstein P."/>
            <person name="Canbaeck B."/>
            <person name="Cohen D."/>
            <person name="Courty P.E."/>
            <person name="Coutinho P.M."/>
            <person name="Delaruelle C."/>
            <person name="Detter J.C."/>
            <person name="Deveau A."/>
            <person name="DiFazio S."/>
            <person name="Duplessis S."/>
            <person name="Fraissinet-Tachet L."/>
            <person name="Lucic E."/>
            <person name="Frey-Klett P."/>
            <person name="Fourrey C."/>
            <person name="Feussner I."/>
            <person name="Gay G."/>
            <person name="Grimwood J."/>
            <person name="Hoegger P.J."/>
            <person name="Jain P."/>
            <person name="Kilaru S."/>
            <person name="Labbe J."/>
            <person name="Lin Y.C."/>
            <person name="Legue V."/>
            <person name="Le Tacon F."/>
            <person name="Marmeisse R."/>
            <person name="Melayah D."/>
            <person name="Montanini B."/>
            <person name="Muratet M."/>
            <person name="Nehls U."/>
            <person name="Niculita-Hirzel H."/>
            <person name="Oudot-Le Secq M.P."/>
            <person name="Peter M."/>
            <person name="Quesneville H."/>
            <person name="Rajashekar B."/>
            <person name="Reich M."/>
            <person name="Rouhier N."/>
            <person name="Schmutz J."/>
            <person name="Yin T."/>
            <person name="Chalot M."/>
            <person name="Henrissat B."/>
            <person name="Kuees U."/>
            <person name="Lucas S."/>
            <person name="Van de Peer Y."/>
            <person name="Podila G.K."/>
            <person name="Polle A."/>
            <person name="Pukkila P.J."/>
            <person name="Richardson P.M."/>
            <person name="Rouze P."/>
            <person name="Sanders I.R."/>
            <person name="Stajich J.E."/>
            <person name="Tunlid A."/>
            <person name="Tuskan G."/>
            <person name="Grigoriev I.V."/>
        </authorList>
    </citation>
    <scope>NUCLEOTIDE SEQUENCE [LARGE SCALE GENOMIC DNA]</scope>
    <source>
        <strain evidence="5">S238N-H82 / ATCC MYA-4686</strain>
    </source>
</reference>
<feature type="region of interest" description="Disordered" evidence="3">
    <location>
        <begin position="673"/>
        <end position="695"/>
    </location>
</feature>
<feature type="region of interest" description="Disordered" evidence="3">
    <location>
        <begin position="616"/>
        <end position="639"/>
    </location>
</feature>
<dbReference type="HOGENOM" id="CLU_006272_0_0_1"/>
<dbReference type="Gene3D" id="3.80.10.10">
    <property type="entry name" value="Ribonuclease Inhibitor"/>
    <property type="match status" value="1"/>
</dbReference>
<dbReference type="AlphaFoldDB" id="B0D3Q6"/>
<dbReference type="GeneID" id="6074086"/>
<evidence type="ECO:0000256" key="2">
    <source>
        <dbReference type="ARBA" id="ARBA00022737"/>
    </source>
</evidence>
<evidence type="ECO:0000256" key="3">
    <source>
        <dbReference type="SAM" id="MobiDB-lite"/>
    </source>
</evidence>
<keyword evidence="5" id="KW-1185">Reference proteome</keyword>
<dbReference type="RefSeq" id="XP_001878611.1">
    <property type="nucleotide sequence ID" value="XM_001878576.1"/>
</dbReference>
<dbReference type="Pfam" id="PF10428">
    <property type="entry name" value="SOG2"/>
    <property type="match status" value="1"/>
</dbReference>
<feature type="region of interest" description="Disordered" evidence="3">
    <location>
        <begin position="320"/>
        <end position="391"/>
    </location>
</feature>
<dbReference type="InParanoid" id="B0D3Q6"/>
<evidence type="ECO:0000313" key="5">
    <source>
        <dbReference type="Proteomes" id="UP000001194"/>
    </source>
</evidence>
<feature type="compositionally biased region" description="Low complexity" evidence="3">
    <location>
        <begin position="684"/>
        <end position="695"/>
    </location>
</feature>
<feature type="compositionally biased region" description="Polar residues" evidence="3">
    <location>
        <begin position="366"/>
        <end position="382"/>
    </location>
</feature>
<organism evidence="5">
    <name type="scientific">Laccaria bicolor (strain S238N-H82 / ATCC MYA-4686)</name>
    <name type="common">Bicoloured deceiver</name>
    <name type="synonym">Laccaria laccata var. bicolor</name>
    <dbReference type="NCBI Taxonomy" id="486041"/>
    <lineage>
        <taxon>Eukaryota</taxon>
        <taxon>Fungi</taxon>
        <taxon>Dikarya</taxon>
        <taxon>Basidiomycota</taxon>
        <taxon>Agaricomycotina</taxon>
        <taxon>Agaricomycetes</taxon>
        <taxon>Agaricomycetidae</taxon>
        <taxon>Agaricales</taxon>
        <taxon>Agaricineae</taxon>
        <taxon>Hydnangiaceae</taxon>
        <taxon>Laccaria</taxon>
    </lineage>
</organism>
<name>B0D3Q6_LACBS</name>
<dbReference type="InterPro" id="IPR001611">
    <property type="entry name" value="Leu-rich_rpt"/>
</dbReference>
<dbReference type="OrthoDB" id="1394818at2759"/>
<dbReference type="Pfam" id="PF13855">
    <property type="entry name" value="LRR_8"/>
    <property type="match status" value="1"/>
</dbReference>
<dbReference type="InterPro" id="IPR050216">
    <property type="entry name" value="LRR_domain-containing"/>
</dbReference>
<gene>
    <name evidence="4" type="ORF">LACBIDRAFT_316014</name>
</gene>
<dbReference type="PANTHER" id="PTHR48051:SF1">
    <property type="entry name" value="RAS SUPPRESSOR PROTEIN 1"/>
    <property type="match status" value="1"/>
</dbReference>
<dbReference type="PANTHER" id="PTHR48051">
    <property type="match status" value="1"/>
</dbReference>
<evidence type="ECO:0000313" key="4">
    <source>
        <dbReference type="EMBL" id="EDR11310.1"/>
    </source>
</evidence>
<keyword evidence="1" id="KW-0433">Leucine-rich repeat</keyword>
<dbReference type="InterPro" id="IPR003591">
    <property type="entry name" value="Leu-rich_rpt_typical-subtyp"/>
</dbReference>
<dbReference type="EMBL" id="DS547096">
    <property type="protein sequence ID" value="EDR11310.1"/>
    <property type="molecule type" value="Genomic_DNA"/>
</dbReference>
<sequence>MPLTPSLIADAVRNSADAGITLVLSKKNITEVGAEAAEELASIGTEEQDVLERLALGNNRLTTLPTEFASLSRLRYLNLKHNGFSTFPDVLTSMPSLDTLDVSHNKIKYFPLRPGQLLQLRVFCFARNKITRLPTYLPHFHNLDVLQWERNPIEWPPSNVMRAVVADGKGMKDWIKAVQSWIESENRATKELEDSGYSEQAPVWDSSLEKDHSWRFPSHDRALDVGAPHVRSISVDSNLSMSSIAESLQETEPSFQDVLDQHPVPLLFDNITSGSVDLSPTGSFGSYLPSPGETDSFEITSGADELNRYDLQYSSQQSHFRTSSYAEHRSSGSAKIAPKNSLPDLRSTNWIPTIETPQPPERGLPSLSNRLKSENSDNSTVASHLHDHEPDHMSTTLTENLVSSNHSVPSMAFERNSYFRRLSSMPFSTSLPNPLICLVETARSILFAMSQVYQTIEHYANHAIDDRYSSVFKKVLDPASASMMQLIRSLDRFDAVSQKTLPPPAVCRGLVESCRSTITVSGKAIGVLALQLRLAQCDDARYSRWIVLELYAAKAEISAAWQDLLPHIETLRPFLQGKAIFGHSASIGLPIPEVLSISPSSDPLYAAPRLRSMDNLYPPASTPSVGRTRTARRHAGSFSSKDVEIGKQLPSYDIFPALVGGVALNTPTLRTPKRQTTAPVLASPTPRTFPLTTPTAFPSITHVQEDSNLRHSRRGSSSSLLASSASASSLSLITTSSLLEIPSNSKTQVDREALQAVTDAVQIAPTILDMLEEALGDVLSSNADIRQSLERARDVTIRLSHLARAASSWDRAADKTILREDAHLFLKAVVQISNIIKTYGSSRSMSSTLRSNMVKLTNSTEEFAILLHVSSFSPSSPGVLGISPAQNVFYMPEDNRLGSSLSRSRSAQPVPTTKHPPAYDVPHSALPSASFKIPNVRRLRGALEARNDNSEPG</sequence>
<dbReference type="KEGG" id="lbc:LACBIDRAFT_316014"/>
<dbReference type="GO" id="GO:0005737">
    <property type="term" value="C:cytoplasm"/>
    <property type="evidence" value="ECO:0007669"/>
    <property type="project" value="TreeGrafter"/>
</dbReference>
<dbReference type="Proteomes" id="UP000001194">
    <property type="component" value="Unassembled WGS sequence"/>
</dbReference>
<dbReference type="InterPro" id="IPR019487">
    <property type="entry name" value="RAM_signalling_pathway_SOG2"/>
</dbReference>
<accession>B0D3Q6</accession>